<evidence type="ECO:0000256" key="1">
    <source>
        <dbReference type="SAM" id="MobiDB-lite"/>
    </source>
</evidence>
<feature type="compositionally biased region" description="Low complexity" evidence="1">
    <location>
        <begin position="16"/>
        <end position="35"/>
    </location>
</feature>
<keyword evidence="2" id="KW-0732">Signal</keyword>
<reference evidence="3 4" key="1">
    <citation type="submission" date="2017-04" db="EMBL/GenBank/DDBJ databases">
        <title>Complete Genome Sequence of Streptomyces gilvosporeus F607, a Capable Producer of Natamycin.</title>
        <authorList>
            <person name="Zong G."/>
            <person name="Zhong C."/>
            <person name="Fu J."/>
            <person name="Qin R."/>
            <person name="Cao G."/>
        </authorList>
    </citation>
    <scope>NUCLEOTIDE SEQUENCE [LARGE SCALE GENOMIC DNA]</scope>
    <source>
        <strain evidence="3 4">F607</strain>
    </source>
</reference>
<proteinExistence type="predicted"/>
<evidence type="ECO:0008006" key="5">
    <source>
        <dbReference type="Google" id="ProtNLM"/>
    </source>
</evidence>
<dbReference type="STRING" id="553510.B1H19_30260"/>
<keyword evidence="4" id="KW-1185">Reference proteome</keyword>
<dbReference type="OrthoDB" id="3401783at2"/>
<feature type="region of interest" description="Disordered" evidence="1">
    <location>
        <begin position="205"/>
        <end position="251"/>
    </location>
</feature>
<evidence type="ECO:0000256" key="2">
    <source>
        <dbReference type="SAM" id="SignalP"/>
    </source>
</evidence>
<evidence type="ECO:0000313" key="4">
    <source>
        <dbReference type="Proteomes" id="UP000192726"/>
    </source>
</evidence>
<dbReference type="AlphaFoldDB" id="A0A1V0TY93"/>
<feature type="region of interest" description="Disordered" evidence="1">
    <location>
        <begin position="16"/>
        <end position="66"/>
    </location>
</feature>
<feature type="compositionally biased region" description="Polar residues" evidence="1">
    <location>
        <begin position="213"/>
        <end position="237"/>
    </location>
</feature>
<name>A0A1V0TY93_9ACTN</name>
<feature type="chain" id="PRO_5010712901" description="Peptidase" evidence="2">
    <location>
        <begin position="20"/>
        <end position="296"/>
    </location>
</feature>
<feature type="signal peptide" evidence="2">
    <location>
        <begin position="1"/>
        <end position="19"/>
    </location>
</feature>
<evidence type="ECO:0000313" key="3">
    <source>
        <dbReference type="EMBL" id="ARF57906.1"/>
    </source>
</evidence>
<gene>
    <name evidence="3" type="ORF">B1H19_30260</name>
</gene>
<protein>
    <recommendedName>
        <fullName evidence="5">Peptidase</fullName>
    </recommendedName>
</protein>
<dbReference type="KEGG" id="sgv:B1H19_30260"/>
<dbReference type="EMBL" id="CP020569">
    <property type="protein sequence ID" value="ARF57906.1"/>
    <property type="molecule type" value="Genomic_DNA"/>
</dbReference>
<dbReference type="Proteomes" id="UP000192726">
    <property type="component" value="Chromosome"/>
</dbReference>
<accession>A0A1V0TY93</accession>
<sequence length="296" mass="30123">MTSCLVAGTALFGAAGVSAADSPSPSASTDSGTDPNADSSASPGTDGPTEAGTSFRTATAVKPGQRATASASTGDYLYWVVPLDQGQRATVKAKVSLPKAARHGAATWQLDVYDGLRRRQACQYGAQTRTAARDADSVELSCTLRTVRGWAEPWANDPLPGSYYVRLTVVDLPQEDLGLPVHAEVRTDTADAGGAQAVDGSLAAPLVPGAGVTTPQGDATPTEGATPTDGATPQDGASASPDRVTAAAPDGGWSSGWWSDRWIWTAVGGLLAALAGIGGYSLTRGSGRPARVPQRD</sequence>
<organism evidence="3 4">
    <name type="scientific">Streptomyces gilvosporeus</name>
    <dbReference type="NCBI Taxonomy" id="553510"/>
    <lineage>
        <taxon>Bacteria</taxon>
        <taxon>Bacillati</taxon>
        <taxon>Actinomycetota</taxon>
        <taxon>Actinomycetes</taxon>
        <taxon>Kitasatosporales</taxon>
        <taxon>Streptomycetaceae</taxon>
        <taxon>Streptomyces</taxon>
    </lineage>
</organism>